<dbReference type="KEGG" id="crq:GCK72_020817"/>
<accession>E3MBP9</accession>
<keyword evidence="3" id="KW-1185">Reference proteome</keyword>
<dbReference type="GeneID" id="9807994"/>
<evidence type="ECO:0000256" key="1">
    <source>
        <dbReference type="SAM" id="MobiDB-lite"/>
    </source>
</evidence>
<evidence type="ECO:0000313" key="2">
    <source>
        <dbReference type="EMBL" id="EFO97704.1"/>
    </source>
</evidence>
<sequence length="560" mass="65762">MASVLKRKKSRPQSNLETAIRKFLPKELIPETWQCDARKRDDSIQDLLNQANGQLGMFKSANDLNTHVVTYIDFPKSYEYLKMHAYDIVDSSLSILDTMSKKWCMYECDLYKLLYYRELCPLERPAENSAEMILNRIWKRLRVGSHHEMILFTEKPKQPTSAHPDLRAFGTAGSKSEYEDFTDKWQEDKKKTIYGLADFILDEMDVFLVLPPSPDYQEAADIVSWVGYVMEEVAKFCKDKNIYIELNPNQKTRKPKQVIRLFSNEKGEFVMAHDFLEILKEYGVDSEQIEKFIPKTLRQEVDYLPTLSYGDVLRALETSDNEELKNLEFAMMKSPRLMFARSPIPTCKKGYCILAMDALYEVMMDMIVAKKVFQENNCIKIEEFFESIKTHFDINRGIHFIDSEKSEAIMEEWEKFYNQHLKRKVPYNAKSNAKTIQLKEDFNLKYLKKTLRFLKLNEYFKDIEEIAHPIFAKLKKKSPRDPSDLHAAVTQCQINCLARKVPWILKFIEKQNSRNRMHIEDFHKTEYVASNLVELEQMGTSEKKQEAKGNVSTKTNKKKK</sequence>
<dbReference type="InParanoid" id="E3MBP9"/>
<dbReference type="Proteomes" id="UP000008281">
    <property type="component" value="Unassembled WGS sequence"/>
</dbReference>
<dbReference type="HOGENOM" id="CLU_481661_0_0_1"/>
<name>E3MBP9_CAERE</name>
<dbReference type="EMBL" id="DS268433">
    <property type="protein sequence ID" value="EFO97704.1"/>
    <property type="molecule type" value="Genomic_DNA"/>
</dbReference>
<gene>
    <name evidence="2" type="ORF">CRE_15943</name>
</gene>
<evidence type="ECO:0000313" key="3">
    <source>
        <dbReference type="Proteomes" id="UP000008281"/>
    </source>
</evidence>
<reference evidence="2" key="1">
    <citation type="submission" date="2007-07" db="EMBL/GenBank/DDBJ databases">
        <title>PCAP assembly of the Caenorhabditis remanei genome.</title>
        <authorList>
            <consortium name="The Caenorhabditis remanei Sequencing Consortium"/>
            <person name="Wilson R.K."/>
        </authorList>
    </citation>
    <scope>NUCLEOTIDE SEQUENCE [LARGE SCALE GENOMIC DNA]</scope>
    <source>
        <strain evidence="2">PB4641</strain>
    </source>
</reference>
<dbReference type="AlphaFoldDB" id="E3MBP9"/>
<proteinExistence type="predicted"/>
<feature type="region of interest" description="Disordered" evidence="1">
    <location>
        <begin position="539"/>
        <end position="560"/>
    </location>
</feature>
<protein>
    <submittedName>
        <fullName evidence="2">Uncharacterized protein</fullName>
    </submittedName>
</protein>
<dbReference type="PANTHER" id="PTHR21447">
    <property type="entry name" value="RING-TYPE DOMAIN-CONTAINING PROTEIN-RELATED"/>
    <property type="match status" value="1"/>
</dbReference>
<dbReference type="RefSeq" id="XP_003106402.2">
    <property type="nucleotide sequence ID" value="XM_003106354.2"/>
</dbReference>
<dbReference type="GO" id="GO:0045121">
    <property type="term" value="C:membrane raft"/>
    <property type="evidence" value="ECO:0007669"/>
    <property type="project" value="TreeGrafter"/>
</dbReference>
<dbReference type="GO" id="GO:0045087">
    <property type="term" value="P:innate immune response"/>
    <property type="evidence" value="ECO:0007669"/>
    <property type="project" value="TreeGrafter"/>
</dbReference>
<dbReference type="eggNOG" id="ENOG502SVYK">
    <property type="taxonomic scope" value="Eukaryota"/>
</dbReference>
<dbReference type="PANTHER" id="PTHR21447:SF11">
    <property type="entry name" value="RING-TYPE DOMAIN-CONTAINING PROTEIN"/>
    <property type="match status" value="1"/>
</dbReference>
<organism evidence="3">
    <name type="scientific">Caenorhabditis remanei</name>
    <name type="common">Caenorhabditis vulgaris</name>
    <dbReference type="NCBI Taxonomy" id="31234"/>
    <lineage>
        <taxon>Eukaryota</taxon>
        <taxon>Metazoa</taxon>
        <taxon>Ecdysozoa</taxon>
        <taxon>Nematoda</taxon>
        <taxon>Chromadorea</taxon>
        <taxon>Rhabditida</taxon>
        <taxon>Rhabditina</taxon>
        <taxon>Rhabditomorpha</taxon>
        <taxon>Rhabditoidea</taxon>
        <taxon>Rhabditidae</taxon>
        <taxon>Peloderinae</taxon>
        <taxon>Caenorhabditis</taxon>
    </lineage>
</organism>
<dbReference type="CTD" id="9807994"/>